<keyword evidence="2" id="KW-0805">Transcription regulation</keyword>
<comment type="caution">
    <text evidence="6">The sequence shown here is derived from an EMBL/GenBank/DDBJ whole genome shotgun (WGS) entry which is preliminary data.</text>
</comment>
<proteinExistence type="inferred from homology"/>
<dbReference type="Pfam" id="PF00126">
    <property type="entry name" value="HTH_1"/>
    <property type="match status" value="1"/>
</dbReference>
<dbReference type="PANTHER" id="PTHR30346:SF30">
    <property type="entry name" value="SMALL NEUTRAL PROTEASE REGULATORY PROTEIN"/>
    <property type="match status" value="1"/>
</dbReference>
<comment type="similarity">
    <text evidence="1">Belongs to the LysR transcriptional regulatory family.</text>
</comment>
<evidence type="ECO:0000313" key="7">
    <source>
        <dbReference type="Proteomes" id="UP000216311"/>
    </source>
</evidence>
<keyword evidence="7" id="KW-1185">Reference proteome</keyword>
<dbReference type="GO" id="GO:0003677">
    <property type="term" value="F:DNA binding"/>
    <property type="evidence" value="ECO:0007669"/>
    <property type="project" value="UniProtKB-KW"/>
</dbReference>
<dbReference type="GO" id="GO:0032993">
    <property type="term" value="C:protein-DNA complex"/>
    <property type="evidence" value="ECO:0007669"/>
    <property type="project" value="TreeGrafter"/>
</dbReference>
<evidence type="ECO:0000256" key="4">
    <source>
        <dbReference type="ARBA" id="ARBA00023163"/>
    </source>
</evidence>
<dbReference type="Gene3D" id="3.40.190.290">
    <property type="match status" value="1"/>
</dbReference>
<dbReference type="Gene3D" id="1.10.10.10">
    <property type="entry name" value="Winged helix-like DNA-binding domain superfamily/Winged helix DNA-binding domain"/>
    <property type="match status" value="1"/>
</dbReference>
<dbReference type="InterPro" id="IPR005119">
    <property type="entry name" value="LysR_subst-bd"/>
</dbReference>
<dbReference type="CDD" id="cd08436">
    <property type="entry name" value="PBP2_LTTR_like_3"/>
    <property type="match status" value="1"/>
</dbReference>
<organism evidence="6 7">
    <name type="scientific">Enemella dayhoffiae</name>
    <dbReference type="NCBI Taxonomy" id="2016507"/>
    <lineage>
        <taxon>Bacteria</taxon>
        <taxon>Bacillati</taxon>
        <taxon>Actinomycetota</taxon>
        <taxon>Actinomycetes</taxon>
        <taxon>Propionibacteriales</taxon>
        <taxon>Propionibacteriaceae</taxon>
        <taxon>Enemella</taxon>
    </lineage>
</organism>
<evidence type="ECO:0000256" key="1">
    <source>
        <dbReference type="ARBA" id="ARBA00009437"/>
    </source>
</evidence>
<evidence type="ECO:0000256" key="3">
    <source>
        <dbReference type="ARBA" id="ARBA00023125"/>
    </source>
</evidence>
<dbReference type="RefSeq" id="WP_094364860.1">
    <property type="nucleotide sequence ID" value="NZ_NMVQ01000043.1"/>
</dbReference>
<dbReference type="SUPFAM" id="SSF53850">
    <property type="entry name" value="Periplasmic binding protein-like II"/>
    <property type="match status" value="1"/>
</dbReference>
<dbReference type="PANTHER" id="PTHR30346">
    <property type="entry name" value="TRANSCRIPTIONAL DUAL REGULATOR HCAR-RELATED"/>
    <property type="match status" value="1"/>
</dbReference>
<dbReference type="OrthoDB" id="3181812at2"/>
<keyword evidence="4" id="KW-0804">Transcription</keyword>
<accession>A0A255GUZ8</accession>
<protein>
    <submittedName>
        <fullName evidence="6">LysR family transcriptional regulator</fullName>
    </submittedName>
</protein>
<keyword evidence="3" id="KW-0238">DNA-binding</keyword>
<dbReference type="Pfam" id="PF03466">
    <property type="entry name" value="LysR_substrate"/>
    <property type="match status" value="1"/>
</dbReference>
<dbReference type="FunFam" id="1.10.10.10:FF:000001">
    <property type="entry name" value="LysR family transcriptional regulator"/>
    <property type="match status" value="1"/>
</dbReference>
<sequence length="291" mass="30972">MELQQLRYVVAVAEERSFTRAGERCFVVQSALSHQVKALERELGVTLFARTSRRVEPTAAGEAFLIGARAALAAAERAVSDAAAASGLIRGQLGIGTIPTVTAIDLPATLGRFRQTYPEVKIRLRSAGSDELVADLISGGLDVAFLGLPTGTVPEGVRARELSRDRLCAVVGAGHRFADRRRLRLGDLAEETFVDFTAGTPGRAQSDLAFAAAGLTREVTFETMSTELMLALVQQGLAVAFLARAVVPEGRGVRTIAVTGGPSRVEYLAWSDFNPSPAARAFLGLLDQPRP</sequence>
<dbReference type="InterPro" id="IPR036390">
    <property type="entry name" value="WH_DNA-bd_sf"/>
</dbReference>
<dbReference type="InterPro" id="IPR036388">
    <property type="entry name" value="WH-like_DNA-bd_sf"/>
</dbReference>
<dbReference type="Proteomes" id="UP000216311">
    <property type="component" value="Unassembled WGS sequence"/>
</dbReference>
<dbReference type="GO" id="GO:0003700">
    <property type="term" value="F:DNA-binding transcription factor activity"/>
    <property type="evidence" value="ECO:0007669"/>
    <property type="project" value="InterPro"/>
</dbReference>
<dbReference type="InterPro" id="IPR000847">
    <property type="entry name" value="LysR_HTH_N"/>
</dbReference>
<reference evidence="6 7" key="1">
    <citation type="submission" date="2017-07" db="EMBL/GenBank/DDBJ databases">
        <title>Draft whole genome sequences of clinical Proprionibacteriaceae strains.</title>
        <authorList>
            <person name="Bernier A.-M."/>
            <person name="Bernard K."/>
            <person name="Domingo M.-C."/>
        </authorList>
    </citation>
    <scope>NUCLEOTIDE SEQUENCE [LARGE SCALE GENOMIC DNA]</scope>
    <source>
        <strain evidence="6 7">NML 130396</strain>
    </source>
</reference>
<evidence type="ECO:0000313" key="6">
    <source>
        <dbReference type="EMBL" id="OYO18626.1"/>
    </source>
</evidence>
<dbReference type="AlphaFoldDB" id="A0A255GUZ8"/>
<dbReference type="PROSITE" id="PS50931">
    <property type="entry name" value="HTH_LYSR"/>
    <property type="match status" value="1"/>
</dbReference>
<dbReference type="EMBL" id="NMVQ01000043">
    <property type="protein sequence ID" value="OYO18626.1"/>
    <property type="molecule type" value="Genomic_DNA"/>
</dbReference>
<dbReference type="PRINTS" id="PR00039">
    <property type="entry name" value="HTHLYSR"/>
</dbReference>
<evidence type="ECO:0000259" key="5">
    <source>
        <dbReference type="PROSITE" id="PS50931"/>
    </source>
</evidence>
<dbReference type="SUPFAM" id="SSF46785">
    <property type="entry name" value="Winged helix' DNA-binding domain"/>
    <property type="match status" value="1"/>
</dbReference>
<gene>
    <name evidence="6" type="ORF">CGZ93_14475</name>
</gene>
<evidence type="ECO:0000256" key="2">
    <source>
        <dbReference type="ARBA" id="ARBA00023015"/>
    </source>
</evidence>
<feature type="domain" description="HTH lysR-type" evidence="5">
    <location>
        <begin position="1"/>
        <end position="58"/>
    </location>
</feature>
<name>A0A255GUZ8_9ACTN</name>